<dbReference type="GO" id="GO:0008270">
    <property type="term" value="F:zinc ion binding"/>
    <property type="evidence" value="ECO:0007669"/>
    <property type="project" value="TreeGrafter"/>
</dbReference>
<dbReference type="Pfam" id="PF22521">
    <property type="entry name" value="HypF_C_2"/>
    <property type="match status" value="1"/>
</dbReference>
<dbReference type="Proteomes" id="UP000301751">
    <property type="component" value="Unassembled WGS sequence"/>
</dbReference>
<evidence type="ECO:0000256" key="1">
    <source>
        <dbReference type="ARBA" id="ARBA00008097"/>
    </source>
</evidence>
<dbReference type="GO" id="GO:0016743">
    <property type="term" value="F:carboxyl- or carbamoyltransferase activity"/>
    <property type="evidence" value="ECO:0007669"/>
    <property type="project" value="TreeGrafter"/>
</dbReference>
<evidence type="ECO:0000259" key="3">
    <source>
        <dbReference type="Pfam" id="PF17788"/>
    </source>
</evidence>
<keyword evidence="6" id="KW-1185">Reference proteome</keyword>
<feature type="domain" description="HypF Kae1-like" evidence="3">
    <location>
        <begin position="9"/>
        <end position="109"/>
    </location>
</feature>
<evidence type="ECO:0000259" key="4">
    <source>
        <dbReference type="Pfam" id="PF22521"/>
    </source>
</evidence>
<reference evidence="6" key="1">
    <citation type="submission" date="2019-03" db="EMBL/GenBank/DDBJ databases">
        <title>Aquabacterium pictum sp.nov., the first bacteriochlorophyll a-containing freshwater bacterium in the genus Aquabacterium of the class Betaproteobacteria.</title>
        <authorList>
            <person name="Hirose S."/>
            <person name="Tank M."/>
            <person name="Hara E."/>
            <person name="Tamaki H."/>
            <person name="Takaichi S."/>
            <person name="Haruta S."/>
            <person name="Hanada S."/>
        </authorList>
    </citation>
    <scope>NUCLEOTIDE SEQUENCE [LARGE SCALE GENOMIC DNA]</scope>
    <source>
        <strain evidence="6">W35</strain>
    </source>
</reference>
<evidence type="ECO:0000313" key="5">
    <source>
        <dbReference type="EMBL" id="GCL62531.1"/>
    </source>
</evidence>
<dbReference type="GO" id="GO:0051604">
    <property type="term" value="P:protein maturation"/>
    <property type="evidence" value="ECO:0007669"/>
    <property type="project" value="TreeGrafter"/>
</dbReference>
<name>A0A480AM06_9BURK</name>
<dbReference type="InterPro" id="IPR051060">
    <property type="entry name" value="Carbamoyltrans_HypF-like"/>
</dbReference>
<dbReference type="PANTHER" id="PTHR42959">
    <property type="entry name" value="CARBAMOYLTRANSFERASE"/>
    <property type="match status" value="1"/>
</dbReference>
<comment type="caution">
    <text evidence="5">The sequence shown here is derived from an EMBL/GenBank/DDBJ whole genome shotgun (WGS) entry which is preliminary data.</text>
</comment>
<dbReference type="InterPro" id="IPR055128">
    <property type="entry name" value="HypF_C_2"/>
</dbReference>
<dbReference type="Gene3D" id="3.30.420.360">
    <property type="match status" value="1"/>
</dbReference>
<organism evidence="5 6">
    <name type="scientific">Pseudaquabacterium pictum</name>
    <dbReference type="NCBI Taxonomy" id="2315236"/>
    <lineage>
        <taxon>Bacteria</taxon>
        <taxon>Pseudomonadati</taxon>
        <taxon>Pseudomonadota</taxon>
        <taxon>Betaproteobacteria</taxon>
        <taxon>Burkholderiales</taxon>
        <taxon>Sphaerotilaceae</taxon>
        <taxon>Pseudaquabacterium</taxon>
    </lineage>
</organism>
<dbReference type="PANTHER" id="PTHR42959:SF1">
    <property type="entry name" value="CARBAMOYLTRANSFERASE HYPF"/>
    <property type="match status" value="1"/>
</dbReference>
<dbReference type="OrthoDB" id="9808093at2"/>
<evidence type="ECO:0000256" key="2">
    <source>
        <dbReference type="SAM" id="MobiDB-lite"/>
    </source>
</evidence>
<accession>A0A480AM06</accession>
<dbReference type="InterPro" id="IPR041440">
    <property type="entry name" value="HypF_C"/>
</dbReference>
<dbReference type="EMBL" id="BJCL01000003">
    <property type="protein sequence ID" value="GCL62531.1"/>
    <property type="molecule type" value="Genomic_DNA"/>
</dbReference>
<proteinExistence type="inferred from homology"/>
<dbReference type="AlphaFoldDB" id="A0A480AM06"/>
<protein>
    <submittedName>
        <fullName evidence="5">Uncharacterized protein</fullName>
    </submittedName>
</protein>
<gene>
    <name evidence="5" type="ORF">AQPW35_16120</name>
</gene>
<feature type="domain" description="Carbamoyltransferase Kae1-like" evidence="4">
    <location>
        <begin position="124"/>
        <end position="376"/>
    </location>
</feature>
<feature type="region of interest" description="Disordered" evidence="2">
    <location>
        <begin position="386"/>
        <end position="407"/>
    </location>
</feature>
<comment type="similarity">
    <text evidence="1">Belongs to the carbamoyltransferase HypF family.</text>
</comment>
<dbReference type="Pfam" id="PF17788">
    <property type="entry name" value="HypF_C"/>
    <property type="match status" value="1"/>
</dbReference>
<sequence length="407" mass="41431">MADATIAAPAVLALGAWLKNTACLLPLQPGAAPLWSPLHGDLGDPRACADLQASVLALQARGHRVVAVAHDLHPDFFSTRLARQLAAALGVAAVGVQHHHAHIAAVLAEAALQQPDADARPVLGLALDGFGLGPAGEAWGGELLWLHGARWQHLGGLWPLALPGGDAAAREPWRMAAAALQALGRAAEIVTRLGPLAGALKAAGVARMLQQGLHCPPTSSAGRWFDAAAAALGLHAGRQAHEAEAAMALEQAAQRALASQPADALAPPAGIVAADRQGQLDIRPLLARLFDLPAEADAAQRDAAAAGFHLGLADGLAGWAADAAAAHGTTTVALGGGCLANRVLTTRLVQQLHTRGLQVLRPRQWPAGDAGLALGQAWVAAQPLRAAPTSTPPDLETTACASPSLRG</sequence>
<evidence type="ECO:0000313" key="6">
    <source>
        <dbReference type="Proteomes" id="UP000301751"/>
    </source>
</evidence>
<dbReference type="RefSeq" id="WP_137732281.1">
    <property type="nucleotide sequence ID" value="NZ_BJCL01000003.1"/>
</dbReference>
<dbReference type="Gene3D" id="3.30.420.40">
    <property type="match status" value="1"/>
</dbReference>